<dbReference type="InterPro" id="IPR019209">
    <property type="entry name" value="DUF2098"/>
</dbReference>
<feature type="region of interest" description="Disordered" evidence="1">
    <location>
        <begin position="58"/>
        <end position="102"/>
    </location>
</feature>
<accession>A0A7C3J465</accession>
<reference evidence="2" key="1">
    <citation type="journal article" date="2020" name="mSystems">
        <title>Genome- and Community-Level Interaction Insights into Carbon Utilization and Element Cycling Functions of Hydrothermarchaeota in Hydrothermal Sediment.</title>
        <authorList>
            <person name="Zhou Z."/>
            <person name="Liu Y."/>
            <person name="Xu W."/>
            <person name="Pan J."/>
            <person name="Luo Z.H."/>
            <person name="Li M."/>
        </authorList>
    </citation>
    <scope>NUCLEOTIDE SEQUENCE [LARGE SCALE GENOMIC DNA]</scope>
    <source>
        <strain evidence="2">SpSt-468</strain>
    </source>
</reference>
<dbReference type="AlphaFoldDB" id="A0A7C3J465"/>
<comment type="caution">
    <text evidence="2">The sequence shown here is derived from an EMBL/GenBank/DDBJ whole genome shotgun (WGS) entry which is preliminary data.</text>
</comment>
<proteinExistence type="predicted"/>
<evidence type="ECO:0000313" key="2">
    <source>
        <dbReference type="EMBL" id="HFK20197.1"/>
    </source>
</evidence>
<dbReference type="Pfam" id="PF09871">
    <property type="entry name" value="DUF2098"/>
    <property type="match status" value="1"/>
</dbReference>
<gene>
    <name evidence="2" type="ORF">ENS19_02850</name>
</gene>
<feature type="compositionally biased region" description="Basic and acidic residues" evidence="1">
    <location>
        <begin position="58"/>
        <end position="94"/>
    </location>
</feature>
<name>A0A7C3J465_9CREN</name>
<organism evidence="2">
    <name type="scientific">Candidatus Methanomethylicus mesodigestus</name>
    <dbReference type="NCBI Taxonomy" id="1867258"/>
    <lineage>
        <taxon>Archaea</taxon>
        <taxon>Thermoproteota</taxon>
        <taxon>Methanosuratincolia</taxon>
        <taxon>Candidatus Methanomethylicales</taxon>
        <taxon>Candidatus Methanomethylicaceae</taxon>
        <taxon>Candidatus Methanomethylicus</taxon>
    </lineage>
</organism>
<dbReference type="EMBL" id="DSTX01000002">
    <property type="protein sequence ID" value="HFK20197.1"/>
    <property type="molecule type" value="Genomic_DNA"/>
</dbReference>
<evidence type="ECO:0000256" key="1">
    <source>
        <dbReference type="SAM" id="MobiDB-lite"/>
    </source>
</evidence>
<protein>
    <submittedName>
        <fullName evidence="2">DUF2098 domain-containing protein</fullName>
    </submittedName>
</protein>
<sequence>MSIVELKKGAVVTYLKTGTTGKIVDIHRIDGKLWAELDTTGLLYEEHVLEPIKGIKANNEKMEDKTGAQKEEIPRDKKSEISRKDMKDEGKIDTSGEICGAG</sequence>